<name>A0A0F9N3C5_9ZZZZ</name>
<organism evidence="1">
    <name type="scientific">marine sediment metagenome</name>
    <dbReference type="NCBI Taxonomy" id="412755"/>
    <lineage>
        <taxon>unclassified sequences</taxon>
        <taxon>metagenomes</taxon>
        <taxon>ecological metagenomes</taxon>
    </lineage>
</organism>
<dbReference type="EMBL" id="LAZR01004029">
    <property type="protein sequence ID" value="KKN12469.1"/>
    <property type="molecule type" value="Genomic_DNA"/>
</dbReference>
<protein>
    <submittedName>
        <fullName evidence="1">Uncharacterized protein</fullName>
    </submittedName>
</protein>
<gene>
    <name evidence="1" type="ORF">LCGC14_1015930</name>
</gene>
<feature type="non-terminal residue" evidence="1">
    <location>
        <position position="22"/>
    </location>
</feature>
<evidence type="ECO:0000313" key="1">
    <source>
        <dbReference type="EMBL" id="KKN12469.1"/>
    </source>
</evidence>
<accession>A0A0F9N3C5</accession>
<comment type="caution">
    <text evidence="1">The sequence shown here is derived from an EMBL/GenBank/DDBJ whole genome shotgun (WGS) entry which is preliminary data.</text>
</comment>
<dbReference type="AlphaFoldDB" id="A0A0F9N3C5"/>
<reference evidence="1" key="1">
    <citation type="journal article" date="2015" name="Nature">
        <title>Complex archaea that bridge the gap between prokaryotes and eukaryotes.</title>
        <authorList>
            <person name="Spang A."/>
            <person name="Saw J.H."/>
            <person name="Jorgensen S.L."/>
            <person name="Zaremba-Niedzwiedzka K."/>
            <person name="Martijn J."/>
            <person name="Lind A.E."/>
            <person name="van Eijk R."/>
            <person name="Schleper C."/>
            <person name="Guy L."/>
            <person name="Ettema T.J."/>
        </authorList>
    </citation>
    <scope>NUCLEOTIDE SEQUENCE</scope>
</reference>
<sequence>MADSTQALWDVLTEGLVHRTRH</sequence>
<proteinExistence type="predicted"/>